<evidence type="ECO:0000313" key="2">
    <source>
        <dbReference type="EMBL" id="KAG2198961.1"/>
    </source>
</evidence>
<dbReference type="InterPro" id="IPR000909">
    <property type="entry name" value="PLipase_C_PInositol-sp_X_dom"/>
</dbReference>
<dbReference type="PANTHER" id="PTHR13593">
    <property type="match status" value="1"/>
</dbReference>
<gene>
    <name evidence="2" type="ORF">INT47_013145</name>
</gene>
<feature type="domain" description="Phosphatidylinositol-specific phospholipase C X" evidence="1">
    <location>
        <begin position="44"/>
        <end position="137"/>
    </location>
</feature>
<name>A0A8H7QWR3_9FUNG</name>
<dbReference type="SUPFAM" id="SSF51695">
    <property type="entry name" value="PLC-like phosphodiesterases"/>
    <property type="match status" value="1"/>
</dbReference>
<dbReference type="Proteomes" id="UP000603453">
    <property type="component" value="Unassembled WGS sequence"/>
</dbReference>
<dbReference type="AlphaFoldDB" id="A0A8H7QWR3"/>
<dbReference type="PROSITE" id="PS50007">
    <property type="entry name" value="PIPLC_X_DOMAIN"/>
    <property type="match status" value="1"/>
</dbReference>
<comment type="caution">
    <text evidence="2">The sequence shown here is derived from an EMBL/GenBank/DDBJ whole genome shotgun (WGS) entry which is preliminary data.</text>
</comment>
<dbReference type="OrthoDB" id="2343482at2759"/>
<proteinExistence type="predicted"/>
<sequence length="368" mass="41457">GVSAQFYDDFSVEMVEDDDVEMGFTEITDGPLPCNGYPEFRKLPLNQAFYLGAHNAGSHVFDKPCQGSQTQDISQMLEDGIRYLDINLCKDRGKVVICSEFDSTPSSLYFTDVLESIFTFSRDNVEQILILNLKSQNVDQAVETKDLEDLIDERCKVHTELTPGTSEFVKKECPFVEVFVAGKNRWPSLGKVVNYDPEMSQWVGDGEVVGVRTKLHISIADSIVSTPNYKTSYFSPAFWRSIHKDNKVESLADFKKTLGQLCRVPAGGIGLEAYVSDSCSAELNQGIANPSFIEDTLVSRSGCNLNDSPLNTFISFISMDNYELELPYLKELEARMMDLNFEKWSGNYKPIQPSKLLKEKKEITRDEL</sequence>
<accession>A0A8H7QWR3</accession>
<dbReference type="Pfam" id="PF00388">
    <property type="entry name" value="PI-PLC-X"/>
    <property type="match status" value="1"/>
</dbReference>
<dbReference type="InterPro" id="IPR017946">
    <property type="entry name" value="PLC-like_Pdiesterase_TIM-brl"/>
</dbReference>
<keyword evidence="3" id="KW-1185">Reference proteome</keyword>
<dbReference type="EMBL" id="JAEPRD010000102">
    <property type="protein sequence ID" value="KAG2198961.1"/>
    <property type="molecule type" value="Genomic_DNA"/>
</dbReference>
<evidence type="ECO:0000259" key="1">
    <source>
        <dbReference type="Pfam" id="PF00388"/>
    </source>
</evidence>
<dbReference type="GO" id="GO:0008081">
    <property type="term" value="F:phosphoric diester hydrolase activity"/>
    <property type="evidence" value="ECO:0007669"/>
    <property type="project" value="InterPro"/>
</dbReference>
<dbReference type="PANTHER" id="PTHR13593:SF140">
    <property type="entry name" value="PLC-LIKE PHOSPHODIESTERASE"/>
    <property type="match status" value="1"/>
</dbReference>
<dbReference type="InterPro" id="IPR051057">
    <property type="entry name" value="PI-PLC_domain"/>
</dbReference>
<dbReference type="GO" id="GO:0006629">
    <property type="term" value="P:lipid metabolic process"/>
    <property type="evidence" value="ECO:0007669"/>
    <property type="project" value="InterPro"/>
</dbReference>
<reference evidence="2" key="1">
    <citation type="submission" date="2020-12" db="EMBL/GenBank/DDBJ databases">
        <title>Metabolic potential, ecology and presence of endohyphal bacteria is reflected in genomic diversity of Mucoromycotina.</title>
        <authorList>
            <person name="Muszewska A."/>
            <person name="Okrasinska A."/>
            <person name="Steczkiewicz K."/>
            <person name="Drgas O."/>
            <person name="Orlowska M."/>
            <person name="Perlinska-Lenart U."/>
            <person name="Aleksandrzak-Piekarczyk T."/>
            <person name="Szatraj K."/>
            <person name="Zielenkiewicz U."/>
            <person name="Pilsyk S."/>
            <person name="Malc E."/>
            <person name="Mieczkowski P."/>
            <person name="Kruszewska J.S."/>
            <person name="Biernat P."/>
            <person name="Pawlowska J."/>
        </authorList>
    </citation>
    <scope>NUCLEOTIDE SEQUENCE</scope>
    <source>
        <strain evidence="2">WA0000017839</strain>
    </source>
</reference>
<evidence type="ECO:0000313" key="3">
    <source>
        <dbReference type="Proteomes" id="UP000603453"/>
    </source>
</evidence>
<protein>
    <recommendedName>
        <fullName evidence="1">Phosphatidylinositol-specific phospholipase C X domain-containing protein</fullName>
    </recommendedName>
</protein>
<dbReference type="Gene3D" id="3.20.20.190">
    <property type="entry name" value="Phosphatidylinositol (PI) phosphodiesterase"/>
    <property type="match status" value="1"/>
</dbReference>
<feature type="non-terminal residue" evidence="2">
    <location>
        <position position="1"/>
    </location>
</feature>
<organism evidence="2 3">
    <name type="scientific">Mucor saturninus</name>
    <dbReference type="NCBI Taxonomy" id="64648"/>
    <lineage>
        <taxon>Eukaryota</taxon>
        <taxon>Fungi</taxon>
        <taxon>Fungi incertae sedis</taxon>
        <taxon>Mucoromycota</taxon>
        <taxon>Mucoromycotina</taxon>
        <taxon>Mucoromycetes</taxon>
        <taxon>Mucorales</taxon>
        <taxon>Mucorineae</taxon>
        <taxon>Mucoraceae</taxon>
        <taxon>Mucor</taxon>
    </lineage>
</organism>